<reference evidence="2 3" key="1">
    <citation type="submission" date="2020-05" db="EMBL/GenBank/DDBJ databases">
        <title>Distinct polysaccharide utilization as determinants for interspecies competition between intestinal Prevotella spp.</title>
        <authorList>
            <person name="Galvez E.J.C."/>
            <person name="Iljazovic A."/>
            <person name="Strowig T."/>
        </authorList>
    </citation>
    <scope>NUCLEOTIDE SEQUENCE [LARGE SCALE GENOMIC DNA]</scope>
    <source>
        <strain evidence="2 3">PMUR</strain>
    </source>
</reference>
<organism evidence="2 3">
    <name type="scientific">Xylanibacter muris</name>
    <dbReference type="NCBI Taxonomy" id="2736290"/>
    <lineage>
        <taxon>Bacteria</taxon>
        <taxon>Pseudomonadati</taxon>
        <taxon>Bacteroidota</taxon>
        <taxon>Bacteroidia</taxon>
        <taxon>Bacteroidales</taxon>
        <taxon>Prevotellaceae</taxon>
        <taxon>Xylanibacter</taxon>
    </lineage>
</organism>
<dbReference type="InterPro" id="IPR053139">
    <property type="entry name" value="Surface_bspA-like"/>
</dbReference>
<dbReference type="PANTHER" id="PTHR45661">
    <property type="entry name" value="SURFACE ANTIGEN"/>
    <property type="match status" value="1"/>
</dbReference>
<feature type="signal peptide" evidence="1">
    <location>
        <begin position="1"/>
        <end position="20"/>
    </location>
</feature>
<protein>
    <submittedName>
        <fullName evidence="2">Leucine-rich repeat protein</fullName>
    </submittedName>
</protein>
<evidence type="ECO:0000313" key="2">
    <source>
        <dbReference type="EMBL" id="NPD93045.1"/>
    </source>
</evidence>
<accession>A0ABX2AQQ9</accession>
<dbReference type="RefSeq" id="WP_172276947.1">
    <property type="nucleotide sequence ID" value="NZ_CASGMU010000025.1"/>
</dbReference>
<keyword evidence="3" id="KW-1185">Reference proteome</keyword>
<dbReference type="EMBL" id="JABKKF010000015">
    <property type="protein sequence ID" value="NPD93045.1"/>
    <property type="molecule type" value="Genomic_DNA"/>
</dbReference>
<evidence type="ECO:0000256" key="1">
    <source>
        <dbReference type="SAM" id="SignalP"/>
    </source>
</evidence>
<proteinExistence type="predicted"/>
<dbReference type="InterPro" id="IPR026906">
    <property type="entry name" value="LRR_5"/>
</dbReference>
<evidence type="ECO:0000313" key="3">
    <source>
        <dbReference type="Proteomes" id="UP000714420"/>
    </source>
</evidence>
<gene>
    <name evidence="2" type="ORF">HPS56_11995</name>
</gene>
<dbReference type="Gene3D" id="3.40.50.12480">
    <property type="match status" value="2"/>
</dbReference>
<dbReference type="InterPro" id="IPR032675">
    <property type="entry name" value="LRR_dom_sf"/>
</dbReference>
<dbReference type="Gene3D" id="3.80.10.10">
    <property type="entry name" value="Ribonuclease Inhibitor"/>
    <property type="match status" value="2"/>
</dbReference>
<dbReference type="PANTHER" id="PTHR45661:SF3">
    <property type="entry name" value="IG-LIKE DOMAIN-CONTAINING PROTEIN"/>
    <property type="match status" value="1"/>
</dbReference>
<dbReference type="Proteomes" id="UP000714420">
    <property type="component" value="Unassembled WGS sequence"/>
</dbReference>
<keyword evidence="1" id="KW-0732">Signal</keyword>
<sequence>MKQYITIITLLIICCFRSQAQTNVSIHAGEKPLETLLTEEQKKSVTHLTITGTLLDEDYAFIRSTLLNRLKELNLRDADIDTIPEHAFDYDCDLYADGYAYHKTILLPAKVKYLSDNSLSMCNTRPTYIISGEYPNLGRDIYFHNDHNYWDSNIRILPSADNQFLKMEDNCVCSADGKTLYFINNKEETLYSKLNVDRIPSGIKTIYKNAFENRYLYFYYLEIPETVDSIGDRAFSNIYYDPEAMDASPSKYDMGYIIWKSKTPPRLGNRVWRDNDFLDKLAVYVPDESINIYKNTEEWNLIPHYFKSSSFDVTNIKANIKAGDKPLETLLTDTQKKNVTHLTITGTLLNEDYAFIRSTLLDRLKELNMKDADIDTIPKHAFEFKQKDLDFHDIQIVLPKTLKSISDYAFHSENSKCFKVVLTGAFPSLGQKWNSGVDSFKPSEDNTHCFYCADCEGIYSSDKKILFYYRVGNVHEGTKIIGGRAFHNTVVQSFMIPESVDSIGDYAFQNAIMAYIVGVNYSQPIAYCEAKIPPRLGNDVFLDNEIFVFHVPDESVELYKNTEGWNVLYIAPISSDIQTMSQSKTISVTFEDRHCMLKHESKTISNITVYNTGGQRIWTKDANANKASIPKQVLVSPYSLLNIHYTDGTVETIKLKP</sequence>
<name>A0ABX2AQQ9_9BACT</name>
<comment type="caution">
    <text evidence="2">The sequence shown here is derived from an EMBL/GenBank/DDBJ whole genome shotgun (WGS) entry which is preliminary data.</text>
</comment>
<dbReference type="Pfam" id="PF13306">
    <property type="entry name" value="LRR_5"/>
    <property type="match status" value="3"/>
</dbReference>
<feature type="chain" id="PRO_5047111728" evidence="1">
    <location>
        <begin position="21"/>
        <end position="657"/>
    </location>
</feature>